<accession>A0AAE1C6S2</accession>
<dbReference type="AlphaFoldDB" id="A0AAE1C6S2"/>
<name>A0AAE1C6S2_9PEZI</name>
<keyword evidence="3" id="KW-1185">Reference proteome</keyword>
<sequence length="56" mass="6213">MSDGLNGADLRNVVTEAGLFAIKAYRDAVNQDDFNKAVRKVAEAKKLEGKLEYQKL</sequence>
<reference evidence="2" key="1">
    <citation type="journal article" date="2023" name="Mol. Phylogenet. Evol.">
        <title>Genome-scale phylogeny and comparative genomics of the fungal order Sordariales.</title>
        <authorList>
            <person name="Hensen N."/>
            <person name="Bonometti L."/>
            <person name="Westerberg I."/>
            <person name="Brannstrom I.O."/>
            <person name="Guillou S."/>
            <person name="Cros-Aarteil S."/>
            <person name="Calhoun S."/>
            <person name="Haridas S."/>
            <person name="Kuo A."/>
            <person name="Mondo S."/>
            <person name="Pangilinan J."/>
            <person name="Riley R."/>
            <person name="LaButti K."/>
            <person name="Andreopoulos B."/>
            <person name="Lipzen A."/>
            <person name="Chen C."/>
            <person name="Yan M."/>
            <person name="Daum C."/>
            <person name="Ng V."/>
            <person name="Clum A."/>
            <person name="Steindorff A."/>
            <person name="Ohm R.A."/>
            <person name="Martin F."/>
            <person name="Silar P."/>
            <person name="Natvig D.O."/>
            <person name="Lalanne C."/>
            <person name="Gautier V."/>
            <person name="Ament-Velasquez S.L."/>
            <person name="Kruys A."/>
            <person name="Hutchinson M.I."/>
            <person name="Powell A.J."/>
            <person name="Barry K."/>
            <person name="Miller A.N."/>
            <person name="Grigoriev I.V."/>
            <person name="Debuchy R."/>
            <person name="Gladieux P."/>
            <person name="Hiltunen Thoren M."/>
            <person name="Johannesson H."/>
        </authorList>
    </citation>
    <scope>NUCLEOTIDE SEQUENCE</scope>
    <source>
        <strain evidence="2">CBS 314.62</strain>
    </source>
</reference>
<dbReference type="Proteomes" id="UP001270362">
    <property type="component" value="Unassembled WGS sequence"/>
</dbReference>
<protein>
    <recommendedName>
        <fullName evidence="1">AAA ATPase AAA+ lid domain-containing protein</fullName>
    </recommendedName>
</protein>
<dbReference type="EMBL" id="JAULSO010000030">
    <property type="protein sequence ID" value="KAK3680444.1"/>
    <property type="molecule type" value="Genomic_DNA"/>
</dbReference>
<proteinExistence type="predicted"/>
<feature type="domain" description="AAA ATPase AAA+ lid" evidence="1">
    <location>
        <begin position="2"/>
        <end position="35"/>
    </location>
</feature>
<evidence type="ECO:0000259" key="1">
    <source>
        <dbReference type="Pfam" id="PF17862"/>
    </source>
</evidence>
<dbReference type="InterPro" id="IPR041569">
    <property type="entry name" value="AAA_lid_3"/>
</dbReference>
<organism evidence="2 3">
    <name type="scientific">Podospora appendiculata</name>
    <dbReference type="NCBI Taxonomy" id="314037"/>
    <lineage>
        <taxon>Eukaryota</taxon>
        <taxon>Fungi</taxon>
        <taxon>Dikarya</taxon>
        <taxon>Ascomycota</taxon>
        <taxon>Pezizomycotina</taxon>
        <taxon>Sordariomycetes</taxon>
        <taxon>Sordariomycetidae</taxon>
        <taxon>Sordariales</taxon>
        <taxon>Podosporaceae</taxon>
        <taxon>Podospora</taxon>
    </lineage>
</organism>
<gene>
    <name evidence="2" type="ORF">B0T22DRAFT_485962</name>
</gene>
<evidence type="ECO:0000313" key="2">
    <source>
        <dbReference type="EMBL" id="KAK3680444.1"/>
    </source>
</evidence>
<reference evidence="2" key="2">
    <citation type="submission" date="2023-06" db="EMBL/GenBank/DDBJ databases">
        <authorList>
            <consortium name="Lawrence Berkeley National Laboratory"/>
            <person name="Haridas S."/>
            <person name="Hensen N."/>
            <person name="Bonometti L."/>
            <person name="Westerberg I."/>
            <person name="Brannstrom I.O."/>
            <person name="Guillou S."/>
            <person name="Cros-Aarteil S."/>
            <person name="Calhoun S."/>
            <person name="Kuo A."/>
            <person name="Mondo S."/>
            <person name="Pangilinan J."/>
            <person name="Riley R."/>
            <person name="Labutti K."/>
            <person name="Andreopoulos B."/>
            <person name="Lipzen A."/>
            <person name="Chen C."/>
            <person name="Yanf M."/>
            <person name="Daum C."/>
            <person name="Ng V."/>
            <person name="Clum A."/>
            <person name="Steindorff A."/>
            <person name="Ohm R."/>
            <person name="Martin F."/>
            <person name="Silar P."/>
            <person name="Natvig D."/>
            <person name="Lalanne C."/>
            <person name="Gautier V."/>
            <person name="Ament-Velasquez S.L."/>
            <person name="Kruys A."/>
            <person name="Hutchinson M.I."/>
            <person name="Powell A.J."/>
            <person name="Barry K."/>
            <person name="Miller A.N."/>
            <person name="Grigoriev I.V."/>
            <person name="Debuchy R."/>
            <person name="Gladieux P."/>
            <person name="Thoren M.H."/>
            <person name="Johannesson H."/>
        </authorList>
    </citation>
    <scope>NUCLEOTIDE SEQUENCE</scope>
    <source>
        <strain evidence="2">CBS 314.62</strain>
    </source>
</reference>
<dbReference type="Pfam" id="PF17862">
    <property type="entry name" value="AAA_lid_3"/>
    <property type="match status" value="1"/>
</dbReference>
<comment type="caution">
    <text evidence="2">The sequence shown here is derived from an EMBL/GenBank/DDBJ whole genome shotgun (WGS) entry which is preliminary data.</text>
</comment>
<dbReference type="Gene3D" id="1.10.8.60">
    <property type="match status" value="1"/>
</dbReference>
<evidence type="ECO:0000313" key="3">
    <source>
        <dbReference type="Proteomes" id="UP001270362"/>
    </source>
</evidence>